<feature type="compositionally biased region" description="Basic and acidic residues" evidence="1">
    <location>
        <begin position="70"/>
        <end position="82"/>
    </location>
</feature>
<keyword evidence="3" id="KW-1185">Reference proteome</keyword>
<proteinExistence type="predicted"/>
<gene>
    <name evidence="2" type="ORF">COCNU_01G016730</name>
</gene>
<evidence type="ECO:0000313" key="2">
    <source>
        <dbReference type="EMBL" id="KAG1327739.1"/>
    </source>
</evidence>
<feature type="compositionally biased region" description="Basic residues" evidence="1">
    <location>
        <begin position="55"/>
        <end position="69"/>
    </location>
</feature>
<feature type="compositionally biased region" description="Basic and acidic residues" evidence="1">
    <location>
        <begin position="12"/>
        <end position="21"/>
    </location>
</feature>
<sequence>MASTTTNAAPEVHQRDEAIPTDRVDVVEGESLPFELVNLPSGDCTPDPSIGKEKERRKKKVAIVKKAHKVHPDEPDRGSNED</sequence>
<comment type="caution">
    <text evidence="2">The sequence shown here is derived from an EMBL/GenBank/DDBJ whole genome shotgun (WGS) entry which is preliminary data.</text>
</comment>
<protein>
    <submittedName>
        <fullName evidence="2">Uncharacterized protein</fullName>
    </submittedName>
</protein>
<evidence type="ECO:0000256" key="1">
    <source>
        <dbReference type="SAM" id="MobiDB-lite"/>
    </source>
</evidence>
<reference evidence="2" key="2">
    <citation type="submission" date="2019-07" db="EMBL/GenBank/DDBJ databases">
        <authorList>
            <person name="Yang Y."/>
            <person name="Bocs S."/>
            <person name="Baudouin L."/>
        </authorList>
    </citation>
    <scope>NUCLEOTIDE SEQUENCE</scope>
    <source>
        <tissue evidence="2">Spear leaf of Hainan Tall coconut</tissue>
    </source>
</reference>
<reference evidence="2" key="1">
    <citation type="journal article" date="2017" name="Gigascience">
        <title>The genome draft of coconut (Cocos nucifera).</title>
        <authorList>
            <person name="Xiao Y."/>
            <person name="Xu P."/>
            <person name="Fan H."/>
            <person name="Baudouin L."/>
            <person name="Xia W."/>
            <person name="Bocs S."/>
            <person name="Xu J."/>
            <person name="Li Q."/>
            <person name="Guo A."/>
            <person name="Zhou L."/>
            <person name="Li J."/>
            <person name="Wu Y."/>
            <person name="Ma Z."/>
            <person name="Armero A."/>
            <person name="Issali A.E."/>
            <person name="Liu N."/>
            <person name="Peng M."/>
            <person name="Yang Y."/>
        </authorList>
    </citation>
    <scope>NUCLEOTIDE SEQUENCE</scope>
    <source>
        <tissue evidence="2">Spear leaf of Hainan Tall coconut</tissue>
    </source>
</reference>
<dbReference type="Proteomes" id="UP000797356">
    <property type="component" value="Chromosome 1"/>
</dbReference>
<dbReference type="EMBL" id="CM017872">
    <property type="protein sequence ID" value="KAG1327739.1"/>
    <property type="molecule type" value="Genomic_DNA"/>
</dbReference>
<dbReference type="AlphaFoldDB" id="A0A8K0HX20"/>
<name>A0A8K0HX20_COCNU</name>
<organism evidence="2 3">
    <name type="scientific">Cocos nucifera</name>
    <name type="common">Coconut palm</name>
    <dbReference type="NCBI Taxonomy" id="13894"/>
    <lineage>
        <taxon>Eukaryota</taxon>
        <taxon>Viridiplantae</taxon>
        <taxon>Streptophyta</taxon>
        <taxon>Embryophyta</taxon>
        <taxon>Tracheophyta</taxon>
        <taxon>Spermatophyta</taxon>
        <taxon>Magnoliopsida</taxon>
        <taxon>Liliopsida</taxon>
        <taxon>Arecaceae</taxon>
        <taxon>Arecoideae</taxon>
        <taxon>Cocoseae</taxon>
        <taxon>Attaleinae</taxon>
        <taxon>Cocos</taxon>
    </lineage>
</organism>
<evidence type="ECO:0000313" key="3">
    <source>
        <dbReference type="Proteomes" id="UP000797356"/>
    </source>
</evidence>
<feature type="region of interest" description="Disordered" evidence="1">
    <location>
        <begin position="1"/>
        <end position="21"/>
    </location>
</feature>
<accession>A0A8K0HX20</accession>
<feature type="region of interest" description="Disordered" evidence="1">
    <location>
        <begin position="37"/>
        <end position="82"/>
    </location>
</feature>